<evidence type="ECO:0000313" key="4">
    <source>
        <dbReference type="Proteomes" id="UP000245412"/>
    </source>
</evidence>
<dbReference type="SUPFAM" id="SSF50814">
    <property type="entry name" value="Lipocalins"/>
    <property type="match status" value="1"/>
</dbReference>
<keyword evidence="4" id="KW-1185">Reference proteome</keyword>
<proteinExistence type="predicted"/>
<accession>A0AB73SZR8</accession>
<evidence type="ECO:0000256" key="1">
    <source>
        <dbReference type="SAM" id="SignalP"/>
    </source>
</evidence>
<sequence>MKRKSIISVLMLLVMVFALAGCKKTPAIVGAWTGKTIESAGISMDMEKFAEQLGEAGANFKMTMDVKEDNTFTVDFNGETEQGTWKEDGDKYTLTVDGEDQVVTIEDNQLVFEMTEEDQTVRLIFAK</sequence>
<dbReference type="InterPro" id="IPR024311">
    <property type="entry name" value="Lipocalin-like"/>
</dbReference>
<name>A0AB73SZR8_9FIRM</name>
<protein>
    <submittedName>
        <fullName evidence="3">Lipocalin-like protein</fullName>
    </submittedName>
</protein>
<dbReference type="Proteomes" id="UP000245412">
    <property type="component" value="Unassembled WGS sequence"/>
</dbReference>
<evidence type="ECO:0000313" key="3">
    <source>
        <dbReference type="EMBL" id="PWJ73106.1"/>
    </source>
</evidence>
<dbReference type="Pfam" id="PF13648">
    <property type="entry name" value="Lipocalin_4"/>
    <property type="match status" value="1"/>
</dbReference>
<reference evidence="3 4" key="1">
    <citation type="submission" date="2018-05" db="EMBL/GenBank/DDBJ databases">
        <authorList>
            <person name="Goeker M."/>
            <person name="Huntemann M."/>
            <person name="Clum A."/>
            <person name="Pillay M."/>
            <person name="Palaniappan K."/>
            <person name="Varghese N."/>
            <person name="Mikhailova N."/>
            <person name="Stamatis D."/>
            <person name="Reddy T."/>
            <person name="Daum C."/>
            <person name="Shapiro N."/>
            <person name="Ivanova N."/>
            <person name="Kyrpides N."/>
            <person name="Woyke T."/>
        </authorList>
    </citation>
    <scope>NUCLEOTIDE SEQUENCE [LARGE SCALE GENOMIC DNA]</scope>
    <source>
        <strain evidence="3 4">DSM 26524</strain>
    </source>
</reference>
<organism evidence="3 4">
    <name type="scientific">Murimonas intestini</name>
    <dbReference type="NCBI Taxonomy" id="1337051"/>
    <lineage>
        <taxon>Bacteria</taxon>
        <taxon>Bacillati</taxon>
        <taxon>Bacillota</taxon>
        <taxon>Clostridia</taxon>
        <taxon>Lachnospirales</taxon>
        <taxon>Lachnospiraceae</taxon>
        <taxon>Murimonas</taxon>
    </lineage>
</organism>
<dbReference type="PROSITE" id="PS51257">
    <property type="entry name" value="PROKAR_LIPOPROTEIN"/>
    <property type="match status" value="1"/>
</dbReference>
<keyword evidence="1" id="KW-0732">Signal</keyword>
<dbReference type="EMBL" id="QGGY01000014">
    <property type="protein sequence ID" value="PWJ73106.1"/>
    <property type="molecule type" value="Genomic_DNA"/>
</dbReference>
<evidence type="ECO:0000259" key="2">
    <source>
        <dbReference type="Pfam" id="PF13648"/>
    </source>
</evidence>
<dbReference type="RefSeq" id="WP_109747968.1">
    <property type="nucleotide sequence ID" value="NZ_CABJAT010000008.1"/>
</dbReference>
<dbReference type="AlphaFoldDB" id="A0AB73SZR8"/>
<feature type="chain" id="PRO_5044491385" evidence="1">
    <location>
        <begin position="21"/>
        <end position="127"/>
    </location>
</feature>
<dbReference type="InterPro" id="IPR012674">
    <property type="entry name" value="Calycin"/>
</dbReference>
<feature type="signal peptide" evidence="1">
    <location>
        <begin position="1"/>
        <end position="20"/>
    </location>
</feature>
<feature type="domain" description="Lipocalin-like" evidence="2">
    <location>
        <begin position="28"/>
        <end position="112"/>
    </location>
</feature>
<gene>
    <name evidence="3" type="ORF">C7383_11474</name>
</gene>
<comment type="caution">
    <text evidence="3">The sequence shown here is derived from an EMBL/GenBank/DDBJ whole genome shotgun (WGS) entry which is preliminary data.</text>
</comment>